<gene>
    <name evidence="2" type="ORF">ACAOBT_LOCUS35163</name>
</gene>
<dbReference type="Proteomes" id="UP001152888">
    <property type="component" value="Unassembled WGS sequence"/>
</dbReference>
<organism evidence="2 3">
    <name type="scientific">Acanthoscelides obtectus</name>
    <name type="common">Bean weevil</name>
    <name type="synonym">Bruchus obtectus</name>
    <dbReference type="NCBI Taxonomy" id="200917"/>
    <lineage>
        <taxon>Eukaryota</taxon>
        <taxon>Metazoa</taxon>
        <taxon>Ecdysozoa</taxon>
        <taxon>Arthropoda</taxon>
        <taxon>Hexapoda</taxon>
        <taxon>Insecta</taxon>
        <taxon>Pterygota</taxon>
        <taxon>Neoptera</taxon>
        <taxon>Endopterygota</taxon>
        <taxon>Coleoptera</taxon>
        <taxon>Polyphaga</taxon>
        <taxon>Cucujiformia</taxon>
        <taxon>Chrysomeloidea</taxon>
        <taxon>Chrysomelidae</taxon>
        <taxon>Bruchinae</taxon>
        <taxon>Bruchini</taxon>
        <taxon>Acanthoscelides</taxon>
    </lineage>
</organism>
<feature type="region of interest" description="Disordered" evidence="1">
    <location>
        <begin position="202"/>
        <end position="226"/>
    </location>
</feature>
<evidence type="ECO:0000256" key="1">
    <source>
        <dbReference type="SAM" id="MobiDB-lite"/>
    </source>
</evidence>
<comment type="caution">
    <text evidence="2">The sequence shown here is derived from an EMBL/GenBank/DDBJ whole genome shotgun (WGS) entry which is preliminary data.</text>
</comment>
<dbReference type="EMBL" id="CAKOFQ010008820">
    <property type="protein sequence ID" value="CAH2016118.1"/>
    <property type="molecule type" value="Genomic_DNA"/>
</dbReference>
<feature type="region of interest" description="Disordered" evidence="1">
    <location>
        <begin position="28"/>
        <end position="60"/>
    </location>
</feature>
<evidence type="ECO:0000313" key="2">
    <source>
        <dbReference type="EMBL" id="CAH2016118.1"/>
    </source>
</evidence>
<keyword evidence="3" id="KW-1185">Reference proteome</keyword>
<dbReference type="AlphaFoldDB" id="A0A9P0MNE1"/>
<dbReference type="OrthoDB" id="7968525at2759"/>
<sequence>MIPTSLSQALQFVISEDNVSYFQNYNKNFGKSQNVPENQTSRPMQRPMFNQNTPSYFQPTNYSFSQPNTSTFQPRFNSTFPTRPVNLPRPVYRPQRFPTNSQVFRQTQNNRNVFKPNPNRTLPQTTLMSTSTRISFKREHNSTAKQQPKPNWIAEELFNTETESNNTYEVPGHESFVCDQTVAEPQNSDRYFTDQYCEYYTQDNPETDHVEPPQNFQKDSFIDHKT</sequence>
<reference evidence="2" key="1">
    <citation type="submission" date="2022-03" db="EMBL/GenBank/DDBJ databases">
        <authorList>
            <person name="Sayadi A."/>
        </authorList>
    </citation>
    <scope>NUCLEOTIDE SEQUENCE</scope>
</reference>
<accession>A0A9P0MNE1</accession>
<name>A0A9P0MNE1_ACAOB</name>
<proteinExistence type="predicted"/>
<evidence type="ECO:0000313" key="3">
    <source>
        <dbReference type="Proteomes" id="UP001152888"/>
    </source>
</evidence>
<protein>
    <submittedName>
        <fullName evidence="2">Uncharacterized protein</fullName>
    </submittedName>
</protein>